<feature type="region of interest" description="Disordered" evidence="1">
    <location>
        <begin position="409"/>
        <end position="449"/>
    </location>
</feature>
<feature type="compositionally biased region" description="Basic and acidic residues" evidence="1">
    <location>
        <begin position="31"/>
        <end position="41"/>
    </location>
</feature>
<dbReference type="InterPro" id="IPR046700">
    <property type="entry name" value="DUF6570"/>
</dbReference>
<feature type="region of interest" description="Disordered" evidence="1">
    <location>
        <begin position="20"/>
        <end position="175"/>
    </location>
</feature>
<feature type="domain" description="DUF6570" evidence="2">
    <location>
        <begin position="264"/>
        <end position="390"/>
    </location>
</feature>
<dbReference type="Pfam" id="PF20209">
    <property type="entry name" value="DUF6570"/>
    <property type="match status" value="1"/>
</dbReference>
<feature type="compositionally biased region" description="Basic and acidic residues" evidence="1">
    <location>
        <begin position="163"/>
        <end position="174"/>
    </location>
</feature>
<dbReference type="GeneID" id="118423592"/>
<evidence type="ECO:0000313" key="4">
    <source>
        <dbReference type="RefSeq" id="XP_035687700.1"/>
    </source>
</evidence>
<reference evidence="3" key="1">
    <citation type="journal article" date="2020" name="Nat. Ecol. Evol.">
        <title>Deeply conserved synteny resolves early events in vertebrate evolution.</title>
        <authorList>
            <person name="Simakov O."/>
            <person name="Marletaz F."/>
            <person name="Yue J.X."/>
            <person name="O'Connell B."/>
            <person name="Jenkins J."/>
            <person name="Brandt A."/>
            <person name="Calef R."/>
            <person name="Tung C.H."/>
            <person name="Huang T.K."/>
            <person name="Schmutz J."/>
            <person name="Satoh N."/>
            <person name="Yu J.K."/>
            <person name="Putnam N.H."/>
            <person name="Green R.E."/>
            <person name="Rokhsar D.S."/>
        </authorList>
    </citation>
    <scope>NUCLEOTIDE SEQUENCE [LARGE SCALE GENOMIC DNA]</scope>
    <source>
        <strain evidence="3">S238N-H82</strain>
    </source>
</reference>
<sequence>MPRLKSRSTKQRGKLIAALMKKQRVQQTLEAAERRRQCDRTGKKRKRAQETHEAAERRRRCDRTGKKRKRAQETHKVTERRRQFNRTSMKVRRAEETHEAAERRRHCDRTGKKRKRAQEIHEVTERRRQFNRTSMKVRRAEETHEAAERRRQCDRTGKKRKRAQETYEAAERRHATTRNQMNEVRKRRQEDCFACFRLKIAEGPIYSCISCYRLLYRETVMEMKAGNYSANKTTKKILKNASVCKLQTNGKSWICQTCHKSLKKGELPVQSWDNGLDLDPVPPELEDLRSLELRLISQRIPFMKLVGLPKGGQKSIHGSAVNVPSKLQSVMSLLPRLPATAEVVPLKLKRKLIYKGHHMYEFIRPSRVTEAIKWLKQNNPLYKDVDICPDWQTQWANDDPELWEALVNPSQSHEKTANFDREGGQDDEMGVNEDSQAESTTTPMEDEEDRIAFEQTSKLRGIPYDTLLQEEEVTDGDNIYSLAPGENQTPCAFLTDDKFEELANPSKYPFGHGGLGDDKRPRKNNGKKIFQPASLA</sequence>
<protein>
    <submittedName>
        <fullName evidence="4">Uncharacterized protein LOC118423592</fullName>
    </submittedName>
</protein>
<feature type="compositionally biased region" description="Basic and acidic residues" evidence="1">
    <location>
        <begin position="138"/>
        <end position="156"/>
    </location>
</feature>
<reference evidence="4" key="2">
    <citation type="submission" date="2025-08" db="UniProtKB">
        <authorList>
            <consortium name="RefSeq"/>
        </authorList>
    </citation>
    <scope>IDENTIFICATION</scope>
    <source>
        <strain evidence="4">S238N-H82</strain>
        <tissue evidence="4">Testes</tissue>
    </source>
</reference>
<dbReference type="OMA" id="HMDNTNH"/>
<keyword evidence="3" id="KW-1185">Reference proteome</keyword>
<dbReference type="RefSeq" id="XP_035687700.1">
    <property type="nucleotide sequence ID" value="XM_035831807.1"/>
</dbReference>
<dbReference type="OrthoDB" id="6157032at2759"/>
<feature type="region of interest" description="Disordered" evidence="1">
    <location>
        <begin position="504"/>
        <end position="536"/>
    </location>
</feature>
<feature type="compositionally biased region" description="Basic and acidic residues" evidence="1">
    <location>
        <begin position="412"/>
        <end position="424"/>
    </location>
</feature>
<feature type="compositionally biased region" description="Polar residues" evidence="1">
    <location>
        <begin position="433"/>
        <end position="443"/>
    </location>
</feature>
<feature type="compositionally biased region" description="Basic residues" evidence="1">
    <location>
        <begin position="57"/>
        <end position="70"/>
    </location>
</feature>
<evidence type="ECO:0000313" key="3">
    <source>
        <dbReference type="Proteomes" id="UP000001554"/>
    </source>
</evidence>
<feature type="compositionally biased region" description="Basic and acidic residues" evidence="1">
    <location>
        <begin position="117"/>
        <end position="128"/>
    </location>
</feature>
<feature type="compositionally biased region" description="Basic residues" evidence="1">
    <location>
        <begin position="103"/>
        <end position="116"/>
    </location>
</feature>
<accession>A0A9J7LUV7</accession>
<feature type="compositionally biased region" description="Basic and acidic residues" evidence="1">
    <location>
        <begin position="92"/>
        <end position="102"/>
    </location>
</feature>
<dbReference type="KEGG" id="bfo:118423592"/>
<dbReference type="AlphaFoldDB" id="A0A9J7LUV7"/>
<feature type="compositionally biased region" description="Basic and acidic residues" evidence="1">
    <location>
        <begin position="71"/>
        <end position="82"/>
    </location>
</feature>
<name>A0A9J7LUV7_BRAFL</name>
<dbReference type="Proteomes" id="UP000001554">
    <property type="component" value="Chromosome 9"/>
</dbReference>
<organism evidence="3 4">
    <name type="scientific">Branchiostoma floridae</name>
    <name type="common">Florida lancelet</name>
    <name type="synonym">Amphioxus</name>
    <dbReference type="NCBI Taxonomy" id="7739"/>
    <lineage>
        <taxon>Eukaryota</taxon>
        <taxon>Metazoa</taxon>
        <taxon>Chordata</taxon>
        <taxon>Cephalochordata</taxon>
        <taxon>Leptocardii</taxon>
        <taxon>Amphioxiformes</taxon>
        <taxon>Branchiostomatidae</taxon>
        <taxon>Branchiostoma</taxon>
    </lineage>
</organism>
<gene>
    <name evidence="4" type="primary">LOC118423592</name>
</gene>
<evidence type="ECO:0000256" key="1">
    <source>
        <dbReference type="SAM" id="MobiDB-lite"/>
    </source>
</evidence>
<evidence type="ECO:0000259" key="2">
    <source>
        <dbReference type="Pfam" id="PF20209"/>
    </source>
</evidence>
<proteinExistence type="predicted"/>